<keyword evidence="4 7" id="KW-0812">Transmembrane</keyword>
<dbReference type="Pfam" id="PF02472">
    <property type="entry name" value="ExbD"/>
    <property type="match status" value="1"/>
</dbReference>
<feature type="transmembrane region" description="Helical" evidence="8">
    <location>
        <begin position="12"/>
        <end position="34"/>
    </location>
</feature>
<dbReference type="OrthoDB" id="1493955at2"/>
<dbReference type="GO" id="GO:0015031">
    <property type="term" value="P:protein transport"/>
    <property type="evidence" value="ECO:0007669"/>
    <property type="project" value="UniProtKB-KW"/>
</dbReference>
<comment type="similarity">
    <text evidence="2 7">Belongs to the ExbD/TolR family.</text>
</comment>
<organism evidence="9 10">
    <name type="scientific">Rubrivirga marina</name>
    <dbReference type="NCBI Taxonomy" id="1196024"/>
    <lineage>
        <taxon>Bacteria</taxon>
        <taxon>Pseudomonadati</taxon>
        <taxon>Rhodothermota</taxon>
        <taxon>Rhodothermia</taxon>
        <taxon>Rhodothermales</taxon>
        <taxon>Rubricoccaceae</taxon>
        <taxon>Rubrivirga</taxon>
    </lineage>
</organism>
<dbReference type="RefSeq" id="WP_095510632.1">
    <property type="nucleotide sequence ID" value="NZ_MQWD01000001.1"/>
</dbReference>
<keyword evidence="7" id="KW-0653">Protein transport</keyword>
<dbReference type="Gene3D" id="3.30.420.270">
    <property type="match status" value="1"/>
</dbReference>
<sequence length="137" mass="14398">MATFDFSTGRKALTAFSLASLTDIVLLLLIFFLLTSSFVTQNGLRVQLPDVAAAAPLEQVYVAVTIDEDGLFYVDDRQVARDSLTLAIAAVREGKTALAVYADREATIDGLAAVASAASALDMRVSIATEAAIAPAE</sequence>
<proteinExistence type="inferred from homology"/>
<dbReference type="EMBL" id="MQWD01000001">
    <property type="protein sequence ID" value="PAP76964.1"/>
    <property type="molecule type" value="Genomic_DNA"/>
</dbReference>
<gene>
    <name evidence="9" type="ORF">BSZ37_11245</name>
</gene>
<comment type="caution">
    <text evidence="9">The sequence shown here is derived from an EMBL/GenBank/DDBJ whole genome shotgun (WGS) entry which is preliminary data.</text>
</comment>
<name>A0A271J1P4_9BACT</name>
<protein>
    <submittedName>
        <fullName evidence="9">Biopolymer transporter ExbD</fullName>
    </submittedName>
</protein>
<dbReference type="GO" id="GO:0022857">
    <property type="term" value="F:transmembrane transporter activity"/>
    <property type="evidence" value="ECO:0007669"/>
    <property type="project" value="InterPro"/>
</dbReference>
<keyword evidence="3" id="KW-1003">Cell membrane</keyword>
<evidence type="ECO:0000256" key="3">
    <source>
        <dbReference type="ARBA" id="ARBA00022475"/>
    </source>
</evidence>
<evidence type="ECO:0000256" key="5">
    <source>
        <dbReference type="ARBA" id="ARBA00022989"/>
    </source>
</evidence>
<evidence type="ECO:0000256" key="2">
    <source>
        <dbReference type="ARBA" id="ARBA00005811"/>
    </source>
</evidence>
<evidence type="ECO:0000313" key="9">
    <source>
        <dbReference type="EMBL" id="PAP76964.1"/>
    </source>
</evidence>
<comment type="subcellular location">
    <subcellularLocation>
        <location evidence="1">Cell membrane</location>
        <topology evidence="1">Single-pass membrane protein</topology>
    </subcellularLocation>
    <subcellularLocation>
        <location evidence="7">Cell membrane</location>
        <topology evidence="7">Single-pass type II membrane protein</topology>
    </subcellularLocation>
</comment>
<dbReference type="Proteomes" id="UP000216339">
    <property type="component" value="Unassembled WGS sequence"/>
</dbReference>
<evidence type="ECO:0000256" key="6">
    <source>
        <dbReference type="ARBA" id="ARBA00023136"/>
    </source>
</evidence>
<evidence type="ECO:0000256" key="4">
    <source>
        <dbReference type="ARBA" id="ARBA00022692"/>
    </source>
</evidence>
<accession>A0A271J1P4</accession>
<dbReference type="InterPro" id="IPR003400">
    <property type="entry name" value="ExbD"/>
</dbReference>
<evidence type="ECO:0000256" key="7">
    <source>
        <dbReference type="RuleBase" id="RU003879"/>
    </source>
</evidence>
<reference evidence="9 10" key="1">
    <citation type="submission" date="2016-11" db="EMBL/GenBank/DDBJ databases">
        <title>Study of marine rhodopsin-containing bacteria.</title>
        <authorList>
            <person name="Yoshizawa S."/>
            <person name="Kumagai Y."/>
            <person name="Kogure K."/>
        </authorList>
    </citation>
    <scope>NUCLEOTIDE SEQUENCE [LARGE SCALE GENOMIC DNA]</scope>
    <source>
        <strain evidence="9 10">SAORIC-28</strain>
    </source>
</reference>
<dbReference type="GO" id="GO:0005886">
    <property type="term" value="C:plasma membrane"/>
    <property type="evidence" value="ECO:0007669"/>
    <property type="project" value="UniProtKB-SubCell"/>
</dbReference>
<keyword evidence="5 8" id="KW-1133">Transmembrane helix</keyword>
<evidence type="ECO:0000256" key="1">
    <source>
        <dbReference type="ARBA" id="ARBA00004162"/>
    </source>
</evidence>
<dbReference type="PANTHER" id="PTHR30558">
    <property type="entry name" value="EXBD MEMBRANE COMPONENT OF PMF-DRIVEN MACROMOLECULE IMPORT SYSTEM"/>
    <property type="match status" value="1"/>
</dbReference>
<keyword evidence="10" id="KW-1185">Reference proteome</keyword>
<dbReference type="AlphaFoldDB" id="A0A271J1P4"/>
<evidence type="ECO:0000313" key="10">
    <source>
        <dbReference type="Proteomes" id="UP000216339"/>
    </source>
</evidence>
<keyword evidence="6 8" id="KW-0472">Membrane</keyword>
<keyword evidence="7" id="KW-0813">Transport</keyword>
<dbReference type="PANTHER" id="PTHR30558:SF7">
    <property type="entry name" value="TOL-PAL SYSTEM PROTEIN TOLR"/>
    <property type="match status" value="1"/>
</dbReference>
<evidence type="ECO:0000256" key="8">
    <source>
        <dbReference type="SAM" id="Phobius"/>
    </source>
</evidence>